<gene>
    <name evidence="2" type="ORF">GOODEAATRI_007495</name>
</gene>
<dbReference type="Proteomes" id="UP001476798">
    <property type="component" value="Unassembled WGS sequence"/>
</dbReference>
<feature type="transmembrane region" description="Helical" evidence="1">
    <location>
        <begin position="77"/>
        <end position="100"/>
    </location>
</feature>
<organism evidence="2 3">
    <name type="scientific">Goodea atripinnis</name>
    <dbReference type="NCBI Taxonomy" id="208336"/>
    <lineage>
        <taxon>Eukaryota</taxon>
        <taxon>Metazoa</taxon>
        <taxon>Chordata</taxon>
        <taxon>Craniata</taxon>
        <taxon>Vertebrata</taxon>
        <taxon>Euteleostomi</taxon>
        <taxon>Actinopterygii</taxon>
        <taxon>Neopterygii</taxon>
        <taxon>Teleostei</taxon>
        <taxon>Neoteleostei</taxon>
        <taxon>Acanthomorphata</taxon>
        <taxon>Ovalentaria</taxon>
        <taxon>Atherinomorphae</taxon>
        <taxon>Cyprinodontiformes</taxon>
        <taxon>Goodeidae</taxon>
        <taxon>Goodea</taxon>
    </lineage>
</organism>
<accession>A0ABV0P2L0</accession>
<feature type="transmembrane region" description="Helical" evidence="1">
    <location>
        <begin position="12"/>
        <end position="32"/>
    </location>
</feature>
<evidence type="ECO:0000313" key="2">
    <source>
        <dbReference type="EMBL" id="MEQ2177810.1"/>
    </source>
</evidence>
<keyword evidence="1" id="KW-1133">Transmembrane helix</keyword>
<keyword evidence="1" id="KW-0472">Membrane</keyword>
<evidence type="ECO:0000256" key="1">
    <source>
        <dbReference type="SAM" id="Phobius"/>
    </source>
</evidence>
<keyword evidence="3" id="KW-1185">Reference proteome</keyword>
<evidence type="ECO:0000313" key="3">
    <source>
        <dbReference type="Proteomes" id="UP001476798"/>
    </source>
</evidence>
<comment type="caution">
    <text evidence="2">The sequence shown here is derived from an EMBL/GenBank/DDBJ whole genome shotgun (WGS) entry which is preliminary data.</text>
</comment>
<reference evidence="2 3" key="1">
    <citation type="submission" date="2021-06" db="EMBL/GenBank/DDBJ databases">
        <authorList>
            <person name="Palmer J.M."/>
        </authorList>
    </citation>
    <scope>NUCLEOTIDE SEQUENCE [LARGE SCALE GENOMIC DNA]</scope>
    <source>
        <strain evidence="2 3">GA_2019</strain>
        <tissue evidence="2">Muscle</tissue>
    </source>
</reference>
<proteinExistence type="predicted"/>
<dbReference type="EMBL" id="JAHRIO010060351">
    <property type="protein sequence ID" value="MEQ2177810.1"/>
    <property type="molecule type" value="Genomic_DNA"/>
</dbReference>
<sequence length="136" mass="14881">MTSTIRCSHSPSINCSHFCLFIVFHLSILTVFHPTTYCPSVLLFFRPSICSPANPSINCPSIHTSNTSIIVSPHFRLLVYLVTASTCPSLICPFIICPAIHQRPCCLSIHLSVSLSAVPLSIPPSTIHPILPCLNR</sequence>
<name>A0ABV0P2L0_9TELE</name>
<keyword evidence="1" id="KW-0812">Transmembrane</keyword>
<protein>
    <submittedName>
        <fullName evidence="2">Uncharacterized protein</fullName>
    </submittedName>
</protein>